<proteinExistence type="predicted"/>
<name>Q24ZE3_DESHY</name>
<dbReference type="STRING" id="138119.DSY0810"/>
<gene>
    <name evidence="2" type="ordered locus">DSY0810</name>
</gene>
<evidence type="ECO:0000313" key="2">
    <source>
        <dbReference type="EMBL" id="BAE82599.1"/>
    </source>
</evidence>
<organism evidence="2 3">
    <name type="scientific">Desulfitobacterium hafniense (strain Y51)</name>
    <dbReference type="NCBI Taxonomy" id="138119"/>
    <lineage>
        <taxon>Bacteria</taxon>
        <taxon>Bacillati</taxon>
        <taxon>Bacillota</taxon>
        <taxon>Clostridia</taxon>
        <taxon>Eubacteriales</taxon>
        <taxon>Desulfitobacteriaceae</taxon>
        <taxon>Desulfitobacterium</taxon>
    </lineage>
</organism>
<feature type="compositionally biased region" description="Basic residues" evidence="1">
    <location>
        <begin position="390"/>
        <end position="400"/>
    </location>
</feature>
<keyword evidence="3" id="KW-1185">Reference proteome</keyword>
<sequence length="416" mass="47655">MLNRWYRFANTDKTYTYERNGQEIKRPIQEKISFDDAVVDSFSLEPKNKVPMGQNFVGISNYFLDYWSHILGPNAAFTYIRYVRHIYTSSYEPIISLNKMATYIGISINTLKKYLSDLEHYGFVAIFYKDTRMKSKGKEMTNTLVRIKVRKAIPFLTPDLVGRLPKELQDKHKKDILDYEKTSSITHEELRSVDEIFGITSAISTPYQNLTPESEDSSTPCQNLIPGNEETFTPCQNLIPENEETSTPCQDQIPENKEIPTPCQDLIPGNKDEDIHTLSNFDIPPYQNLTPLENNNITIGLDCIGLGDESLAKVFVDNGIDPQSSGAVKILDMTLAEGASSDQMDEAIQQLNQQLKNGVFIRNEFGWLRNKLREIIAQEKTHVQLQKSQVPRKKHAKKANHREAPKKDKYEAFYLN</sequence>
<evidence type="ECO:0000313" key="3">
    <source>
        <dbReference type="Proteomes" id="UP000001946"/>
    </source>
</evidence>
<dbReference type="EMBL" id="AP008230">
    <property type="protein sequence ID" value="BAE82599.1"/>
    <property type="molecule type" value="Genomic_DNA"/>
</dbReference>
<protein>
    <recommendedName>
        <fullName evidence="4">Helix-turn-helix domain-containing protein</fullName>
    </recommendedName>
</protein>
<evidence type="ECO:0000256" key="1">
    <source>
        <dbReference type="SAM" id="MobiDB-lite"/>
    </source>
</evidence>
<dbReference type="Proteomes" id="UP000001946">
    <property type="component" value="Chromosome"/>
</dbReference>
<accession>Q24ZE3</accession>
<dbReference type="KEGG" id="dsy:DSY0810"/>
<dbReference type="AlphaFoldDB" id="Q24ZE3"/>
<dbReference type="HOGENOM" id="CLU_660095_0_0_9"/>
<feature type="region of interest" description="Disordered" evidence="1">
    <location>
        <begin position="386"/>
        <end position="408"/>
    </location>
</feature>
<dbReference type="RefSeq" id="WP_011459333.1">
    <property type="nucleotide sequence ID" value="NC_007907.1"/>
</dbReference>
<evidence type="ECO:0008006" key="4">
    <source>
        <dbReference type="Google" id="ProtNLM"/>
    </source>
</evidence>
<reference evidence="2 3" key="1">
    <citation type="journal article" date="2006" name="J. Bacteriol.">
        <title>Complete genome sequence of the dehalorespiring bacterium Desulfitobacterium hafniense Y51 and comparison with Dehalococcoides ethenogenes 195.</title>
        <authorList>
            <person name="Nonaka H."/>
            <person name="Keresztes G."/>
            <person name="Shinoda Y."/>
            <person name="Ikenaga Y."/>
            <person name="Abe M."/>
            <person name="Naito K."/>
            <person name="Inatomi K."/>
            <person name="Furukawa K."/>
            <person name="Inui M."/>
            <person name="Yukawa H."/>
        </authorList>
    </citation>
    <scope>NUCLEOTIDE SEQUENCE [LARGE SCALE GENOMIC DNA]</scope>
    <source>
        <strain evidence="2 3">Y51</strain>
    </source>
</reference>
<dbReference type="eggNOG" id="ENOG5033H38">
    <property type="taxonomic scope" value="Bacteria"/>
</dbReference>